<evidence type="ECO:0000313" key="1">
    <source>
        <dbReference type="EMBL" id="JAD81260.1"/>
    </source>
</evidence>
<accession>A0A0A9D6J1</accession>
<dbReference type="EMBL" id="GBRH01216635">
    <property type="protein sequence ID" value="JAD81260.1"/>
    <property type="molecule type" value="Transcribed_RNA"/>
</dbReference>
<reference evidence="1" key="1">
    <citation type="submission" date="2014-09" db="EMBL/GenBank/DDBJ databases">
        <authorList>
            <person name="Magalhaes I.L.F."/>
            <person name="Oliveira U."/>
            <person name="Santos F.R."/>
            <person name="Vidigal T.H.D.A."/>
            <person name="Brescovit A.D."/>
            <person name="Santos A.J."/>
        </authorList>
    </citation>
    <scope>NUCLEOTIDE SEQUENCE</scope>
    <source>
        <tissue evidence="1">Shoot tissue taken approximately 20 cm above the soil surface</tissue>
    </source>
</reference>
<organism evidence="1">
    <name type="scientific">Arundo donax</name>
    <name type="common">Giant reed</name>
    <name type="synonym">Donax arundinaceus</name>
    <dbReference type="NCBI Taxonomy" id="35708"/>
    <lineage>
        <taxon>Eukaryota</taxon>
        <taxon>Viridiplantae</taxon>
        <taxon>Streptophyta</taxon>
        <taxon>Embryophyta</taxon>
        <taxon>Tracheophyta</taxon>
        <taxon>Spermatophyta</taxon>
        <taxon>Magnoliopsida</taxon>
        <taxon>Liliopsida</taxon>
        <taxon>Poales</taxon>
        <taxon>Poaceae</taxon>
        <taxon>PACMAD clade</taxon>
        <taxon>Arundinoideae</taxon>
        <taxon>Arundineae</taxon>
        <taxon>Arundo</taxon>
    </lineage>
</organism>
<proteinExistence type="predicted"/>
<dbReference type="AlphaFoldDB" id="A0A0A9D6J1"/>
<sequence length="112" mass="12155">MLEASMLLHVMATSDHLPGGIITLHQQDFDSLLLEEALPADLLVVVFHVTLLRSGGWPAEQAIRVIVPQVVLPLKPISPTHSAIPKQPVISEGRPIHTGLLTVTPHQPDSKM</sequence>
<reference evidence="1" key="2">
    <citation type="journal article" date="2015" name="Data Brief">
        <title>Shoot transcriptome of the giant reed, Arundo donax.</title>
        <authorList>
            <person name="Barrero R.A."/>
            <person name="Guerrero F.D."/>
            <person name="Moolhuijzen P."/>
            <person name="Goolsby J.A."/>
            <person name="Tidwell J."/>
            <person name="Bellgard S.E."/>
            <person name="Bellgard M.I."/>
        </authorList>
    </citation>
    <scope>NUCLEOTIDE SEQUENCE</scope>
    <source>
        <tissue evidence="1">Shoot tissue taken approximately 20 cm above the soil surface</tissue>
    </source>
</reference>
<protein>
    <submittedName>
        <fullName evidence="1">Uncharacterized protein</fullName>
    </submittedName>
</protein>
<name>A0A0A9D6J1_ARUDO</name>